<gene>
    <name evidence="1" type="ORF">TM448A00583_0032</name>
</gene>
<evidence type="ECO:0000313" key="1">
    <source>
        <dbReference type="EMBL" id="QJA46993.1"/>
    </source>
</evidence>
<reference evidence="1" key="1">
    <citation type="submission" date="2020-03" db="EMBL/GenBank/DDBJ databases">
        <title>The deep terrestrial virosphere.</title>
        <authorList>
            <person name="Holmfeldt K."/>
            <person name="Nilsson E."/>
            <person name="Simone D."/>
            <person name="Lopez-Fernandez M."/>
            <person name="Wu X."/>
            <person name="de Brujin I."/>
            <person name="Lundin D."/>
            <person name="Andersson A."/>
            <person name="Bertilsson S."/>
            <person name="Dopson M."/>
        </authorList>
    </citation>
    <scope>NUCLEOTIDE SEQUENCE</scope>
    <source>
        <strain evidence="1">TM448A00583</strain>
    </source>
</reference>
<protein>
    <submittedName>
        <fullName evidence="1">Uncharacterized protein</fullName>
    </submittedName>
</protein>
<proteinExistence type="predicted"/>
<dbReference type="AlphaFoldDB" id="A0A6H1ZGF3"/>
<dbReference type="EMBL" id="MT144027">
    <property type="protein sequence ID" value="QJA46993.1"/>
    <property type="molecule type" value="Genomic_DNA"/>
</dbReference>
<accession>A0A6H1ZGF3</accession>
<organism evidence="1">
    <name type="scientific">viral metagenome</name>
    <dbReference type="NCBI Taxonomy" id="1070528"/>
    <lineage>
        <taxon>unclassified sequences</taxon>
        <taxon>metagenomes</taxon>
        <taxon>organismal metagenomes</taxon>
    </lineage>
</organism>
<name>A0A6H1ZGF3_9ZZZZ</name>
<sequence>MNSALPAQITKATTMRDRTVRLQIDVQEMPPEVMSDLFSLNDKLGYFFFKENFFNEIDTANLPKLVIDENEKSPSTRLRNVLYVLHKQNKGEDHDFDAYYRKSIERVIETIKEKLI</sequence>